<gene>
    <name evidence="4" type="ORF">J2S59_003020</name>
</gene>
<dbReference type="PANTHER" id="PTHR33371">
    <property type="entry name" value="INTERMEMBRANE PHOSPHOLIPID TRANSPORT SYSTEM BINDING PROTEIN MLAD-RELATED"/>
    <property type="match status" value="1"/>
</dbReference>
<dbReference type="InterPro" id="IPR052336">
    <property type="entry name" value="MlaD_Phospholipid_Transporter"/>
</dbReference>
<feature type="domain" description="Mce/MlaD" evidence="2">
    <location>
        <begin position="37"/>
        <end position="111"/>
    </location>
</feature>
<keyword evidence="1" id="KW-1133">Transmembrane helix</keyword>
<evidence type="ECO:0000259" key="3">
    <source>
        <dbReference type="Pfam" id="PF11887"/>
    </source>
</evidence>
<keyword evidence="5" id="KW-1185">Reference proteome</keyword>
<dbReference type="InterPro" id="IPR005693">
    <property type="entry name" value="Mce"/>
</dbReference>
<keyword evidence="1" id="KW-0812">Transmembrane</keyword>
<evidence type="ECO:0000313" key="5">
    <source>
        <dbReference type="Proteomes" id="UP001240447"/>
    </source>
</evidence>
<sequence length="326" mass="35391">MTALADRSHRTVGMIGIAVVVALAVVVTALAAMSPGKRTYTVLLEHTAGLRIGEEVQVAGVEAGEITAIELQPRSVSVRFTLDDHFRLGADTRAEVKVATLLGTHFLLITPQGEGELDDATIPMAQTRVAYNLQDVLDDIEPELAELDTALLAESFDVLADTLEPSKEELLPALEGIRDLSITIDQRSNQFGQLLGAAEDVTRQLADSSGDIVALMRQSDLILDELRKRRDVISALLRDTTTLARTLEGTLADTRADTGPLLRDLRRVIRVLRTHDKSLTRGVRSLAVATRYFANASGNGPWLDQHLPTGIPDNLYCGLPDGNECR</sequence>
<dbReference type="EMBL" id="JAUSQM010000001">
    <property type="protein sequence ID" value="MDP9823211.1"/>
    <property type="molecule type" value="Genomic_DNA"/>
</dbReference>
<dbReference type="Pfam" id="PF11887">
    <property type="entry name" value="Mce4_CUP1"/>
    <property type="match status" value="1"/>
</dbReference>
<dbReference type="InterPro" id="IPR024516">
    <property type="entry name" value="Mce_C"/>
</dbReference>
<accession>A0ABT9NS01</accession>
<evidence type="ECO:0000259" key="2">
    <source>
        <dbReference type="Pfam" id="PF02470"/>
    </source>
</evidence>
<comment type="caution">
    <text evidence="4">The sequence shown here is derived from an EMBL/GenBank/DDBJ whole genome shotgun (WGS) entry which is preliminary data.</text>
</comment>
<dbReference type="Pfam" id="PF02470">
    <property type="entry name" value="MlaD"/>
    <property type="match status" value="1"/>
</dbReference>
<reference evidence="4 5" key="1">
    <citation type="submission" date="2023-07" db="EMBL/GenBank/DDBJ databases">
        <title>Sequencing the genomes of 1000 actinobacteria strains.</title>
        <authorList>
            <person name="Klenk H.-P."/>
        </authorList>
    </citation>
    <scope>NUCLEOTIDE SEQUENCE [LARGE SCALE GENOMIC DNA]</scope>
    <source>
        <strain evidence="4 5">GD13</strain>
    </source>
</reference>
<feature type="domain" description="Mammalian cell entry C-terminal" evidence="3">
    <location>
        <begin position="119"/>
        <end position="299"/>
    </location>
</feature>
<name>A0ABT9NS01_9ACTN</name>
<dbReference type="InterPro" id="IPR003399">
    <property type="entry name" value="Mce/MlaD"/>
</dbReference>
<evidence type="ECO:0000313" key="4">
    <source>
        <dbReference type="EMBL" id="MDP9823211.1"/>
    </source>
</evidence>
<dbReference type="PANTHER" id="PTHR33371:SF18">
    <property type="entry name" value="MCE-FAMILY PROTEIN MCE3C"/>
    <property type="match status" value="1"/>
</dbReference>
<keyword evidence="1" id="KW-0472">Membrane</keyword>
<dbReference type="NCBIfam" id="TIGR00996">
    <property type="entry name" value="Mtu_fam_mce"/>
    <property type="match status" value="1"/>
</dbReference>
<feature type="transmembrane region" description="Helical" evidence="1">
    <location>
        <begin position="12"/>
        <end position="33"/>
    </location>
</feature>
<dbReference type="RefSeq" id="WP_068119644.1">
    <property type="nucleotide sequence ID" value="NZ_CCXJ01000199.1"/>
</dbReference>
<organism evidence="4 5">
    <name type="scientific">Nocardioides massiliensis</name>
    <dbReference type="NCBI Taxonomy" id="1325935"/>
    <lineage>
        <taxon>Bacteria</taxon>
        <taxon>Bacillati</taxon>
        <taxon>Actinomycetota</taxon>
        <taxon>Actinomycetes</taxon>
        <taxon>Propionibacteriales</taxon>
        <taxon>Nocardioidaceae</taxon>
        <taxon>Nocardioides</taxon>
    </lineage>
</organism>
<evidence type="ECO:0000256" key="1">
    <source>
        <dbReference type="SAM" id="Phobius"/>
    </source>
</evidence>
<proteinExistence type="predicted"/>
<dbReference type="Proteomes" id="UP001240447">
    <property type="component" value="Unassembled WGS sequence"/>
</dbReference>
<protein>
    <submittedName>
        <fullName evidence="4">Phospholipid/cholesterol/gamma-HCH transport system substrate-binding protein</fullName>
    </submittedName>
</protein>